<feature type="transmembrane region" description="Helical" evidence="1">
    <location>
        <begin position="87"/>
        <end position="104"/>
    </location>
</feature>
<dbReference type="AlphaFoldDB" id="A0A0C1QZ19"/>
<evidence type="ECO:0000313" key="3">
    <source>
        <dbReference type="EMBL" id="KAF3886753.1"/>
    </source>
</evidence>
<evidence type="ECO:0000256" key="1">
    <source>
        <dbReference type="SAM" id="Phobius"/>
    </source>
</evidence>
<keyword evidence="1" id="KW-0812">Transmembrane</keyword>
<dbReference type="Pfam" id="PF13239">
    <property type="entry name" value="2TM"/>
    <property type="match status" value="1"/>
</dbReference>
<keyword evidence="5" id="KW-1185">Reference proteome</keyword>
<dbReference type="Proteomes" id="UP000029738">
    <property type="component" value="Unassembled WGS sequence"/>
</dbReference>
<keyword evidence="1" id="KW-1133">Transmembrane helix</keyword>
<organism evidence="4">
    <name type="scientific">Tolypothrix bouteillei VB521301</name>
    <dbReference type="NCBI Taxonomy" id="1479485"/>
    <lineage>
        <taxon>Bacteria</taxon>
        <taxon>Bacillati</taxon>
        <taxon>Cyanobacteriota</taxon>
        <taxon>Cyanophyceae</taxon>
        <taxon>Nostocales</taxon>
        <taxon>Tolypothrichaceae</taxon>
        <taxon>Tolypothrix</taxon>
    </lineage>
</organism>
<feature type="domain" description="2TM" evidence="2">
    <location>
        <begin position="71"/>
        <end position="150"/>
    </location>
</feature>
<evidence type="ECO:0000313" key="5">
    <source>
        <dbReference type="Proteomes" id="UP000029738"/>
    </source>
</evidence>
<dbReference type="EMBL" id="JHEG02000048">
    <property type="protein sequence ID" value="KIE10739.1"/>
    <property type="molecule type" value="Genomic_DNA"/>
</dbReference>
<accession>A0A0C1QZ19</accession>
<protein>
    <submittedName>
        <fullName evidence="3">2TM domain-containing protein</fullName>
    </submittedName>
</protein>
<dbReference type="EMBL" id="JHEG04000001">
    <property type="protein sequence ID" value="KAF3886753.1"/>
    <property type="molecule type" value="Genomic_DNA"/>
</dbReference>
<name>A0A0C1QZ19_9CYAN</name>
<comment type="caution">
    <text evidence="4">The sequence shown here is derived from an EMBL/GenBank/DDBJ whole genome shotgun (WGS) entry which is preliminary data.</text>
</comment>
<reference evidence="3" key="2">
    <citation type="submission" date="2019-11" db="EMBL/GenBank/DDBJ databases">
        <title>Improved Assembly of Tolypothrix boutellei genome.</title>
        <authorList>
            <person name="Sarangi A.N."/>
            <person name="Mukherjee M."/>
            <person name="Ghosh S."/>
            <person name="Singh D."/>
            <person name="Das A."/>
            <person name="Kant S."/>
            <person name="Prusty A."/>
            <person name="Tripathy S."/>
        </authorList>
    </citation>
    <scope>NUCLEOTIDE SEQUENCE</scope>
    <source>
        <strain evidence="3">VB521301</strain>
    </source>
</reference>
<keyword evidence="1" id="KW-0472">Membrane</keyword>
<dbReference type="InterPro" id="IPR025698">
    <property type="entry name" value="2TM_dom"/>
</dbReference>
<dbReference type="OrthoDB" id="560236at2"/>
<dbReference type="RefSeq" id="WP_038077484.1">
    <property type="nucleotide sequence ID" value="NZ_JHEG04000001.1"/>
</dbReference>
<dbReference type="STRING" id="1479485.DA73_0219810"/>
<reference evidence="4" key="1">
    <citation type="journal article" date="2015" name="Genome Announc.">
        <title>Draft Genome Sequence of Tolypothrix boutellei Strain VB521301.</title>
        <authorList>
            <person name="Chandrababunaidu M.M."/>
            <person name="Singh D."/>
            <person name="Sen D."/>
            <person name="Bhan S."/>
            <person name="Das S."/>
            <person name="Gupta A."/>
            <person name="Adhikary S.P."/>
            <person name="Tripathy S."/>
        </authorList>
    </citation>
    <scope>NUCLEOTIDE SEQUENCE</scope>
    <source>
        <strain evidence="4">VB521301</strain>
    </source>
</reference>
<sequence length="167" mass="19572">MTNFDSRARRTYSQEDVQKILNLAIARQADDKEKEFSYEQLQEIASELEISPDSLQQAERDWLDAQGEMQQRQAFNLHRQGKFKKRFGNYAILNIFFISLDLISVPGLSWSLYILLGCGLAVGLDAWNTFLAQGEEYEKAFQRWRRNHQVKKFFNSVVNRWLRAVSS</sequence>
<gene>
    <name evidence="4" type="ORF">DA73_0219810</name>
    <name evidence="3" type="ORF">DA73_0400015635</name>
</gene>
<evidence type="ECO:0000313" key="4">
    <source>
        <dbReference type="EMBL" id="KIE10739.1"/>
    </source>
</evidence>
<evidence type="ECO:0000259" key="2">
    <source>
        <dbReference type="Pfam" id="PF13239"/>
    </source>
</evidence>
<proteinExistence type="predicted"/>